<name>A0A1F4XXB6_9BACT</name>
<dbReference type="SUPFAM" id="SSF56420">
    <property type="entry name" value="Peptide deformylase"/>
    <property type="match status" value="1"/>
</dbReference>
<feature type="active site" evidence="5">
    <location>
        <position position="146"/>
    </location>
</feature>
<comment type="caution">
    <text evidence="6">The sequence shown here is derived from an EMBL/GenBank/DDBJ whole genome shotgun (WGS) entry which is preliminary data.</text>
</comment>
<dbReference type="EC" id="3.5.1.88" evidence="5"/>
<evidence type="ECO:0000313" key="7">
    <source>
        <dbReference type="Proteomes" id="UP000178585"/>
    </source>
</evidence>
<dbReference type="PANTHER" id="PTHR10458:SF2">
    <property type="entry name" value="PEPTIDE DEFORMYLASE, MITOCHONDRIAL"/>
    <property type="match status" value="1"/>
</dbReference>
<evidence type="ECO:0000256" key="4">
    <source>
        <dbReference type="ARBA" id="ARBA00022917"/>
    </source>
</evidence>
<feature type="binding site" evidence="5">
    <location>
        <position position="145"/>
    </location>
    <ligand>
        <name>Fe cation</name>
        <dbReference type="ChEBI" id="CHEBI:24875"/>
    </ligand>
</feature>
<dbReference type="NCBIfam" id="NF001159">
    <property type="entry name" value="PRK00150.1-3"/>
    <property type="match status" value="1"/>
</dbReference>
<evidence type="ECO:0000256" key="1">
    <source>
        <dbReference type="ARBA" id="ARBA00010759"/>
    </source>
</evidence>
<reference evidence="6 7" key="1">
    <citation type="journal article" date="2016" name="Nat. Commun.">
        <title>Thousands of microbial genomes shed light on interconnected biogeochemical processes in an aquifer system.</title>
        <authorList>
            <person name="Anantharaman K."/>
            <person name="Brown C.T."/>
            <person name="Hug L.A."/>
            <person name="Sharon I."/>
            <person name="Castelle C.J."/>
            <person name="Probst A.J."/>
            <person name="Thomas B.C."/>
            <person name="Singh A."/>
            <person name="Wilkins M.J."/>
            <person name="Karaoz U."/>
            <person name="Brodie E.L."/>
            <person name="Williams K.H."/>
            <person name="Hubbard S.S."/>
            <person name="Banfield J.F."/>
        </authorList>
    </citation>
    <scope>NUCLEOTIDE SEQUENCE [LARGE SCALE GENOMIC DNA]</scope>
</reference>
<dbReference type="Gene3D" id="3.90.45.10">
    <property type="entry name" value="Peptide deformylase"/>
    <property type="match status" value="1"/>
</dbReference>
<dbReference type="HAMAP" id="MF_00163">
    <property type="entry name" value="Pep_deformylase"/>
    <property type="match status" value="1"/>
</dbReference>
<dbReference type="NCBIfam" id="TIGR00079">
    <property type="entry name" value="pept_deformyl"/>
    <property type="match status" value="1"/>
</dbReference>
<comment type="catalytic activity">
    <reaction evidence="5">
        <text>N-terminal N-formyl-L-methionyl-[peptide] + H2O = N-terminal L-methionyl-[peptide] + formate</text>
        <dbReference type="Rhea" id="RHEA:24420"/>
        <dbReference type="Rhea" id="RHEA-COMP:10639"/>
        <dbReference type="Rhea" id="RHEA-COMP:10640"/>
        <dbReference type="ChEBI" id="CHEBI:15377"/>
        <dbReference type="ChEBI" id="CHEBI:15740"/>
        <dbReference type="ChEBI" id="CHEBI:49298"/>
        <dbReference type="ChEBI" id="CHEBI:64731"/>
        <dbReference type="EC" id="3.5.1.88"/>
    </reaction>
</comment>
<feature type="binding site" evidence="5">
    <location>
        <position position="149"/>
    </location>
    <ligand>
        <name>Fe cation</name>
        <dbReference type="ChEBI" id="CHEBI:24875"/>
    </ligand>
</feature>
<dbReference type="GO" id="GO:0046872">
    <property type="term" value="F:metal ion binding"/>
    <property type="evidence" value="ECO:0007669"/>
    <property type="project" value="UniProtKB-KW"/>
</dbReference>
<feature type="binding site" evidence="5">
    <location>
        <position position="103"/>
    </location>
    <ligand>
        <name>Fe cation</name>
        <dbReference type="ChEBI" id="CHEBI:24875"/>
    </ligand>
</feature>
<dbReference type="InterPro" id="IPR023635">
    <property type="entry name" value="Peptide_deformylase"/>
</dbReference>
<dbReference type="STRING" id="1797245.A2949_01075"/>
<evidence type="ECO:0000256" key="3">
    <source>
        <dbReference type="ARBA" id="ARBA00022801"/>
    </source>
</evidence>
<dbReference type="Proteomes" id="UP000178585">
    <property type="component" value="Unassembled WGS sequence"/>
</dbReference>
<keyword evidence="3 5" id="KW-0378">Hydrolase</keyword>
<gene>
    <name evidence="5" type="primary">def</name>
    <name evidence="6" type="ORF">A2949_01075</name>
</gene>
<dbReference type="InterPro" id="IPR036821">
    <property type="entry name" value="Peptide_deformylase_sf"/>
</dbReference>
<dbReference type="PANTHER" id="PTHR10458">
    <property type="entry name" value="PEPTIDE DEFORMYLASE"/>
    <property type="match status" value="1"/>
</dbReference>
<dbReference type="FunFam" id="3.90.45.10:FF:000003">
    <property type="entry name" value="Peptide deformylase"/>
    <property type="match status" value="1"/>
</dbReference>
<evidence type="ECO:0000313" key="6">
    <source>
        <dbReference type="EMBL" id="OGC86228.1"/>
    </source>
</evidence>
<accession>A0A1F4XXB6</accession>
<proteinExistence type="inferred from homology"/>
<comment type="function">
    <text evidence="5">Removes the formyl group from the N-terminal Met of newly synthesized proteins. Requires at least a dipeptide for an efficient rate of reaction. N-terminal L-methionine is a prerequisite for activity but the enzyme has broad specificity at other positions.</text>
</comment>
<comment type="similarity">
    <text evidence="1 5">Belongs to the polypeptide deformylase family.</text>
</comment>
<keyword evidence="2 5" id="KW-0479">Metal-binding</keyword>
<dbReference type="GO" id="GO:0006412">
    <property type="term" value="P:translation"/>
    <property type="evidence" value="ECO:0007669"/>
    <property type="project" value="UniProtKB-UniRule"/>
</dbReference>
<dbReference type="AlphaFoldDB" id="A0A1F4XXB6"/>
<dbReference type="Pfam" id="PF01327">
    <property type="entry name" value="Pep_deformylase"/>
    <property type="match status" value="1"/>
</dbReference>
<dbReference type="PRINTS" id="PR01576">
    <property type="entry name" value="PDEFORMYLASE"/>
</dbReference>
<dbReference type="GO" id="GO:0042586">
    <property type="term" value="F:peptide deformylase activity"/>
    <property type="evidence" value="ECO:0007669"/>
    <property type="project" value="UniProtKB-UniRule"/>
</dbReference>
<sequence>MKDPILQEGDPVLRVVAVAVPKKDVTSRKIRSVISKMKSVLAQEEHGVAIAAPQIGEPLRLFVISGSVFKEGPEDERAHPYRVFINPTLTRLSKKKVEMSEGCLSVRGKYGVVPRHEKATIKALDEQGRATTYHGTGLVGHIFQHECDHLDGILYVDKATRLEKDEDMKSARVRIKEKHGL</sequence>
<keyword evidence="4 5" id="KW-0648">Protein biosynthesis</keyword>
<dbReference type="CDD" id="cd00487">
    <property type="entry name" value="Pep_deformylase"/>
    <property type="match status" value="1"/>
</dbReference>
<dbReference type="EMBL" id="MEWZ01000028">
    <property type="protein sequence ID" value="OGC86228.1"/>
    <property type="molecule type" value="Genomic_DNA"/>
</dbReference>
<protein>
    <recommendedName>
        <fullName evidence="5">Peptide deformylase</fullName>
        <shortName evidence="5">PDF</shortName>
        <ecNumber evidence="5">3.5.1.88</ecNumber>
    </recommendedName>
    <alternativeName>
        <fullName evidence="5">Polypeptide deformylase</fullName>
    </alternativeName>
</protein>
<comment type="cofactor">
    <cofactor evidence="5">
        <name>Fe(2+)</name>
        <dbReference type="ChEBI" id="CHEBI:29033"/>
    </cofactor>
    <text evidence="5">Binds 1 Fe(2+) ion.</text>
</comment>
<organism evidence="6 7">
    <name type="scientific">Candidatus Adlerbacteria bacterium RIFCSPLOWO2_01_FULL_54_21b</name>
    <dbReference type="NCBI Taxonomy" id="1797245"/>
    <lineage>
        <taxon>Bacteria</taxon>
        <taxon>Candidatus Adleribacteriota</taxon>
    </lineage>
</organism>
<dbReference type="PIRSF" id="PIRSF004749">
    <property type="entry name" value="Pep_def"/>
    <property type="match status" value="1"/>
</dbReference>
<evidence type="ECO:0000256" key="5">
    <source>
        <dbReference type="HAMAP-Rule" id="MF_00163"/>
    </source>
</evidence>
<evidence type="ECO:0000256" key="2">
    <source>
        <dbReference type="ARBA" id="ARBA00022723"/>
    </source>
</evidence>
<keyword evidence="5" id="KW-0408">Iron</keyword>